<accession>F4S202</accession>
<organism evidence="2">
    <name type="scientific">Melampsora larici-populina (strain 98AG31 / pathotype 3-4-7)</name>
    <name type="common">Poplar leaf rust fungus</name>
    <dbReference type="NCBI Taxonomy" id="747676"/>
    <lineage>
        <taxon>Eukaryota</taxon>
        <taxon>Fungi</taxon>
        <taxon>Dikarya</taxon>
        <taxon>Basidiomycota</taxon>
        <taxon>Pucciniomycotina</taxon>
        <taxon>Pucciniomycetes</taxon>
        <taxon>Pucciniales</taxon>
        <taxon>Melampsoraceae</taxon>
        <taxon>Melampsora</taxon>
    </lineage>
</organism>
<dbReference type="GeneID" id="18936296"/>
<protein>
    <submittedName>
        <fullName evidence="1">Uncharacterized protein</fullName>
    </submittedName>
</protein>
<dbReference type="HOGENOM" id="CLU_032925_2_0_1"/>
<dbReference type="KEGG" id="mlr:MELLADRAFT_92563"/>
<gene>
    <name evidence="1" type="ORF">MELLADRAFT_92563</name>
</gene>
<evidence type="ECO:0000313" key="1">
    <source>
        <dbReference type="EMBL" id="EGG01349.1"/>
    </source>
</evidence>
<dbReference type="EMBL" id="GL883139">
    <property type="protein sequence ID" value="EGG01349.1"/>
    <property type="molecule type" value="Genomic_DNA"/>
</dbReference>
<reference evidence="2" key="1">
    <citation type="journal article" date="2011" name="Proc. Natl. Acad. Sci. U.S.A.">
        <title>Obligate biotrophy features unraveled by the genomic analysis of rust fungi.</title>
        <authorList>
            <person name="Duplessis S."/>
            <person name="Cuomo C.A."/>
            <person name="Lin Y.-C."/>
            <person name="Aerts A."/>
            <person name="Tisserant E."/>
            <person name="Veneault-Fourrey C."/>
            <person name="Joly D.L."/>
            <person name="Hacquard S."/>
            <person name="Amselem J."/>
            <person name="Cantarel B.L."/>
            <person name="Chiu R."/>
            <person name="Coutinho P.M."/>
            <person name="Feau N."/>
            <person name="Field M."/>
            <person name="Frey P."/>
            <person name="Gelhaye E."/>
            <person name="Goldberg J."/>
            <person name="Grabherr M.G."/>
            <person name="Kodira C.D."/>
            <person name="Kohler A."/>
            <person name="Kuees U."/>
            <person name="Lindquist E.A."/>
            <person name="Lucas S.M."/>
            <person name="Mago R."/>
            <person name="Mauceli E."/>
            <person name="Morin E."/>
            <person name="Murat C."/>
            <person name="Pangilinan J.L."/>
            <person name="Park R."/>
            <person name="Pearson M."/>
            <person name="Quesneville H."/>
            <person name="Rouhier N."/>
            <person name="Sakthikumar S."/>
            <person name="Salamov A.A."/>
            <person name="Schmutz J."/>
            <person name="Selles B."/>
            <person name="Shapiro H."/>
            <person name="Tanguay P."/>
            <person name="Tuskan G.A."/>
            <person name="Henrissat B."/>
            <person name="Van de Peer Y."/>
            <person name="Rouze P."/>
            <person name="Ellis J.G."/>
            <person name="Dodds P.N."/>
            <person name="Schein J.E."/>
            <person name="Zhong S."/>
            <person name="Hamelin R.C."/>
            <person name="Grigoriev I.V."/>
            <person name="Szabo L.J."/>
            <person name="Martin F."/>
        </authorList>
    </citation>
    <scope>NUCLEOTIDE SEQUENCE [LARGE SCALE GENOMIC DNA]</scope>
    <source>
        <strain evidence="2">98AG31 / pathotype 3-4-7</strain>
    </source>
</reference>
<sequence length="454" mass="52090">MFMGSPLHFARHDVTDPLFYVDEYGADCHGGTLRVCFGEDSAIAGMTSDAQICDYRRQIYTFTMPSFSKLRLMPKLAPGVLPPEVISRIMMYYMDTAPWKTTNAINSAEERVLIIRTTIYLQRLRLVAWVWAQVIPYFLFDAVRLQTHGMAHRLLERWQGSILSSQHSPLRCLSMEHLWGYTPAEPEIHIPDSVMKQCAMSIPMYTGAKVIHTFGINITSLTLVFGNCMMVSPDMIEAVKYIKCLGKLTLIRRYDWPRRLSTDSESIAQLLCVTPTLESLSVSLPYLDPHFLHNGSLPCLRHFWFKYYESSRQALSQITRATTRTLNTIEYNSVDPANDRPAGILWESQFNLECLCIDNIPTNLPPATSFSIFPKLRCLRTTTWPSTDFHLGWLQRGFFRSLRTLVTKYTDGQVYWRHALCLLPDGHFQKPVHFKHIVFTNVRGASLVDDEAQV</sequence>
<proteinExistence type="predicted"/>
<name>F4S202_MELLP</name>
<dbReference type="InParanoid" id="F4S202"/>
<keyword evidence="2" id="KW-1185">Reference proteome</keyword>
<evidence type="ECO:0000313" key="2">
    <source>
        <dbReference type="Proteomes" id="UP000001072"/>
    </source>
</evidence>
<dbReference type="Proteomes" id="UP000001072">
    <property type="component" value="Unassembled WGS sequence"/>
</dbReference>
<dbReference type="VEuPathDB" id="FungiDB:MELLADRAFT_92563"/>
<dbReference type="RefSeq" id="XP_007415450.1">
    <property type="nucleotide sequence ID" value="XM_007415388.1"/>
</dbReference>
<dbReference type="AlphaFoldDB" id="F4S202"/>